<dbReference type="Proteomes" id="UP000245771">
    <property type="component" value="Unassembled WGS sequence"/>
</dbReference>
<dbReference type="Pfam" id="PF09794">
    <property type="entry name" value="Avl9"/>
    <property type="match status" value="1"/>
</dbReference>
<comment type="similarity">
    <text evidence="1">Belongs to the AVL9 family.</text>
</comment>
<evidence type="ECO:0000256" key="2">
    <source>
        <dbReference type="SAM" id="MobiDB-lite"/>
    </source>
</evidence>
<reference evidence="4 5" key="1">
    <citation type="journal article" date="2018" name="Mol. Biol. Evol.">
        <title>Broad Genomic Sampling Reveals a Smut Pathogenic Ancestry of the Fungal Clade Ustilaginomycotina.</title>
        <authorList>
            <person name="Kijpornyongpan T."/>
            <person name="Mondo S.J."/>
            <person name="Barry K."/>
            <person name="Sandor L."/>
            <person name="Lee J."/>
            <person name="Lipzen A."/>
            <person name="Pangilinan J."/>
            <person name="LaButti K."/>
            <person name="Hainaut M."/>
            <person name="Henrissat B."/>
            <person name="Grigoriev I.V."/>
            <person name="Spatafora J.W."/>
            <person name="Aime M.C."/>
        </authorList>
    </citation>
    <scope>NUCLEOTIDE SEQUENCE [LARGE SCALE GENOMIC DNA]</scope>
    <source>
        <strain evidence="4 5">MCA 3882</strain>
    </source>
</reference>
<dbReference type="InterPro" id="IPR051731">
    <property type="entry name" value="DENND11/AVL9_GEFs"/>
</dbReference>
<feature type="region of interest" description="Disordered" evidence="2">
    <location>
        <begin position="85"/>
        <end position="114"/>
    </location>
</feature>
<gene>
    <name evidence="4" type="ORF">FA14DRAFT_169236</name>
</gene>
<feature type="compositionally biased region" description="Polar residues" evidence="2">
    <location>
        <begin position="25"/>
        <end position="61"/>
    </location>
</feature>
<dbReference type="EMBL" id="KZ819607">
    <property type="protein sequence ID" value="PWN31719.1"/>
    <property type="molecule type" value="Genomic_DNA"/>
</dbReference>
<dbReference type="FunCoup" id="A0A316V2D5">
    <property type="interactions" value="332"/>
</dbReference>
<dbReference type="InParanoid" id="A0A316V2D5"/>
<feature type="compositionally biased region" description="Low complexity" evidence="2">
    <location>
        <begin position="767"/>
        <end position="777"/>
    </location>
</feature>
<dbReference type="GO" id="GO:0005737">
    <property type="term" value="C:cytoplasm"/>
    <property type="evidence" value="ECO:0007669"/>
    <property type="project" value="TreeGrafter"/>
</dbReference>
<dbReference type="PANTHER" id="PTHR31017">
    <property type="entry name" value="LATE SECRETORY PATHWAY PROTEIN AVL9-RELATED"/>
    <property type="match status" value="1"/>
</dbReference>
<feature type="compositionally biased region" description="Polar residues" evidence="2">
    <location>
        <begin position="89"/>
        <end position="100"/>
    </location>
</feature>
<sequence>MLHSMCDMTGAHSSLGVNAKGAHSLQETQSSSIKGHGSTNDSPATSVPPQEGSESTLTSRAPTPALPELTFPDKVKEAIERKSADALKTQFSPLNTTDSLPHNGRGKGRHRATSSAVSASQYAVIIGIALIDFDHAEGPRVEYAHPKEVAEDEELRTNLPFLALPDGSHARESDFCYFHVLSKSLSPSTVFGISCNRQIASDSLTVRGAEVTRSTVQKAVVVLARDPVFGPIKEKLGIVTQALFAQKDFTNVDILIEFHATLEAGLRSAHAIPQSLPTTPQDGKDGAVDAQLAVQKYREEERKEREATMYMGTSLRELIYKWRFKTLMLVKLLLLQRKIMFFGYPVERLCTYQYSLISLIPDLLFNLADAGSPALDTQTSKRKRAESLKTSDRQSLMRFMGFPLHLFGEGSFFQPYLPLQQLEMAAKSKSYLVGTTNSIFRMQKECAIDVIVDLEQSNIEFLDPHLHSIIALTPADRKWMDDIVHLVLDTWNPDDPTRPISMQFQGSDDHLRAKFEEYITALLASVKYSDYLAAHRAEPDPIIASDRPTSESFGAEFVHALKQTRCFELWNRTTDQMIFDLFEKKHPCEGKTSTLEDVSLRLTSGIYDMHLDEKLALPKETREMTAWKYANKWGSDLARFRREQMARAQQASNNDNAGTEKTVDDAAATIHAPDQGIHHVNSAPEDAAKGGSGSGFLTPAQQQAALDLQKQASAAAAQAGTQMRAALSGFGSFLSARQKAWSAGAAPGETNVKPGTTAEELSDAGKKTTQSTAATTS</sequence>
<protein>
    <recommendedName>
        <fullName evidence="3">UDENN domain-containing protein</fullName>
    </recommendedName>
</protein>
<proteinExistence type="inferred from homology"/>
<accession>A0A316V2D5</accession>
<evidence type="ECO:0000259" key="3">
    <source>
        <dbReference type="PROSITE" id="PS50211"/>
    </source>
</evidence>
<dbReference type="RefSeq" id="XP_025352021.1">
    <property type="nucleotide sequence ID" value="XM_025500192.1"/>
</dbReference>
<dbReference type="AlphaFoldDB" id="A0A316V2D5"/>
<dbReference type="PANTHER" id="PTHR31017:SF1">
    <property type="entry name" value="LATE SECRETORY PATHWAY PROTEIN AVL9 HOMOLOG"/>
    <property type="match status" value="1"/>
</dbReference>
<evidence type="ECO:0000313" key="5">
    <source>
        <dbReference type="Proteomes" id="UP000245771"/>
    </source>
</evidence>
<feature type="region of interest" description="Disordered" evidence="2">
    <location>
        <begin position="677"/>
        <end position="698"/>
    </location>
</feature>
<organism evidence="4 5">
    <name type="scientific">Meira miltonrushii</name>
    <dbReference type="NCBI Taxonomy" id="1280837"/>
    <lineage>
        <taxon>Eukaryota</taxon>
        <taxon>Fungi</taxon>
        <taxon>Dikarya</taxon>
        <taxon>Basidiomycota</taxon>
        <taxon>Ustilaginomycotina</taxon>
        <taxon>Exobasidiomycetes</taxon>
        <taxon>Exobasidiales</taxon>
        <taxon>Brachybasidiaceae</taxon>
        <taxon>Meira</taxon>
    </lineage>
</organism>
<name>A0A316V2D5_9BASI</name>
<keyword evidence="5" id="KW-1185">Reference proteome</keyword>
<dbReference type="GeneID" id="37021973"/>
<evidence type="ECO:0000256" key="1">
    <source>
        <dbReference type="ARBA" id="ARBA00038178"/>
    </source>
</evidence>
<dbReference type="InterPro" id="IPR037516">
    <property type="entry name" value="Tripartite_DENN"/>
</dbReference>
<feature type="region of interest" description="Disordered" evidence="2">
    <location>
        <begin position="19"/>
        <end position="72"/>
    </location>
</feature>
<feature type="domain" description="UDENN" evidence="3">
    <location>
        <begin position="126"/>
        <end position="594"/>
    </location>
</feature>
<evidence type="ECO:0000313" key="4">
    <source>
        <dbReference type="EMBL" id="PWN31719.1"/>
    </source>
</evidence>
<dbReference type="InterPro" id="IPR018307">
    <property type="entry name" value="ABL9/DENND6_dom"/>
</dbReference>
<feature type="region of interest" description="Disordered" evidence="2">
    <location>
        <begin position="739"/>
        <end position="777"/>
    </location>
</feature>
<dbReference type="PROSITE" id="PS50211">
    <property type="entry name" value="DENN"/>
    <property type="match status" value="1"/>
</dbReference>
<dbReference type="OrthoDB" id="26278at2759"/>